<accession>A0AAD7IC99</accession>
<keyword evidence="3" id="KW-1185">Reference proteome</keyword>
<comment type="caution">
    <text evidence="2">The sequence shown here is derived from an EMBL/GenBank/DDBJ whole genome shotgun (WGS) entry which is preliminary data.</text>
</comment>
<organism evidence="2 3">
    <name type="scientific">Mycena metata</name>
    <dbReference type="NCBI Taxonomy" id="1033252"/>
    <lineage>
        <taxon>Eukaryota</taxon>
        <taxon>Fungi</taxon>
        <taxon>Dikarya</taxon>
        <taxon>Basidiomycota</taxon>
        <taxon>Agaricomycotina</taxon>
        <taxon>Agaricomycetes</taxon>
        <taxon>Agaricomycetidae</taxon>
        <taxon>Agaricales</taxon>
        <taxon>Marasmiineae</taxon>
        <taxon>Mycenaceae</taxon>
        <taxon>Mycena</taxon>
    </lineage>
</organism>
<dbReference type="Proteomes" id="UP001215598">
    <property type="component" value="Unassembled WGS sequence"/>
</dbReference>
<reference evidence="2" key="1">
    <citation type="submission" date="2023-03" db="EMBL/GenBank/DDBJ databases">
        <title>Massive genome expansion in bonnet fungi (Mycena s.s.) driven by repeated elements and novel gene families across ecological guilds.</title>
        <authorList>
            <consortium name="Lawrence Berkeley National Laboratory"/>
            <person name="Harder C.B."/>
            <person name="Miyauchi S."/>
            <person name="Viragh M."/>
            <person name="Kuo A."/>
            <person name="Thoen E."/>
            <person name="Andreopoulos B."/>
            <person name="Lu D."/>
            <person name="Skrede I."/>
            <person name="Drula E."/>
            <person name="Henrissat B."/>
            <person name="Morin E."/>
            <person name="Kohler A."/>
            <person name="Barry K."/>
            <person name="LaButti K."/>
            <person name="Morin E."/>
            <person name="Salamov A."/>
            <person name="Lipzen A."/>
            <person name="Mereny Z."/>
            <person name="Hegedus B."/>
            <person name="Baldrian P."/>
            <person name="Stursova M."/>
            <person name="Weitz H."/>
            <person name="Taylor A."/>
            <person name="Grigoriev I.V."/>
            <person name="Nagy L.G."/>
            <person name="Martin F."/>
            <person name="Kauserud H."/>
        </authorList>
    </citation>
    <scope>NUCLEOTIDE SEQUENCE</scope>
    <source>
        <strain evidence="2">CBHHK182m</strain>
    </source>
</reference>
<protein>
    <submittedName>
        <fullName evidence="2">Uncharacterized protein</fullName>
    </submittedName>
</protein>
<evidence type="ECO:0000256" key="1">
    <source>
        <dbReference type="SAM" id="MobiDB-lite"/>
    </source>
</evidence>
<feature type="compositionally biased region" description="Polar residues" evidence="1">
    <location>
        <begin position="112"/>
        <end position="122"/>
    </location>
</feature>
<gene>
    <name evidence="2" type="ORF">B0H16DRAFT_1569772</name>
</gene>
<evidence type="ECO:0000313" key="2">
    <source>
        <dbReference type="EMBL" id="KAJ7738784.1"/>
    </source>
</evidence>
<sequence>MHFNSFPQPPMPAVHNFQVTIENAALAPQILSFNVVVSQNGAIDIVRTENNNIDVSVVTHVDTSARRTSIHPSRSLATGPVSYSSNTPPITTTRGGALPLVASAHGAETHITSAGATPTSGSDMPPAYSPRSPPPAYSDINSPAIYPSPIAAAAIVAANQVQAPSIPFPLAATAVATQLSLAPLPPNAFIPPPRQGPPRLRRAARPERRVRLIRQPAQMASVPSGIDILNSLVTIGLDLLLPLKRHSDAHEGERYPKRRRL</sequence>
<dbReference type="EMBL" id="JARKIB010000110">
    <property type="protein sequence ID" value="KAJ7738784.1"/>
    <property type="molecule type" value="Genomic_DNA"/>
</dbReference>
<feature type="region of interest" description="Disordered" evidence="1">
    <location>
        <begin position="112"/>
        <end position="133"/>
    </location>
</feature>
<proteinExistence type="predicted"/>
<evidence type="ECO:0000313" key="3">
    <source>
        <dbReference type="Proteomes" id="UP001215598"/>
    </source>
</evidence>
<dbReference type="AlphaFoldDB" id="A0AAD7IC99"/>
<feature type="region of interest" description="Disordered" evidence="1">
    <location>
        <begin position="66"/>
        <end position="88"/>
    </location>
</feature>
<name>A0AAD7IC99_9AGAR</name>